<protein>
    <submittedName>
        <fullName evidence="1">Uncharacterized protein</fullName>
    </submittedName>
</protein>
<reference evidence="1 2" key="1">
    <citation type="submission" date="2016-10" db="EMBL/GenBank/DDBJ databases">
        <authorList>
            <person name="Varghese N."/>
            <person name="Submissions S."/>
        </authorList>
    </citation>
    <scope>NUCLEOTIDE SEQUENCE [LARGE SCALE GENOMIC DNA]</scope>
    <source>
        <strain evidence="1 2">22B</strain>
    </source>
</reference>
<keyword evidence="2" id="KW-1185">Reference proteome</keyword>
<dbReference type="EMBL" id="FOSF01000001">
    <property type="protein sequence ID" value="SFJ74271.1"/>
    <property type="molecule type" value="Genomic_DNA"/>
</dbReference>
<dbReference type="PANTHER" id="PTHR35861:SF1">
    <property type="entry name" value="PHAGE TAIL SHEATH PROTEIN"/>
    <property type="match status" value="1"/>
</dbReference>
<dbReference type="PANTHER" id="PTHR35861">
    <property type="match status" value="1"/>
</dbReference>
<organism evidence="1 2">
    <name type="scientific">Succinivibrio dextrinosolvens</name>
    <dbReference type="NCBI Taxonomy" id="83771"/>
    <lineage>
        <taxon>Bacteria</taxon>
        <taxon>Pseudomonadati</taxon>
        <taxon>Pseudomonadota</taxon>
        <taxon>Gammaproteobacteria</taxon>
        <taxon>Aeromonadales</taxon>
        <taxon>Succinivibrionaceae</taxon>
        <taxon>Succinivibrio</taxon>
    </lineage>
</organism>
<accession>A0A662Z786</accession>
<dbReference type="InterPro" id="IPR052042">
    <property type="entry name" value="Tail_sheath_structural"/>
</dbReference>
<proteinExistence type="predicted"/>
<gene>
    <name evidence="1" type="ORF">SAMN04487865_1001117</name>
</gene>
<dbReference type="RefSeq" id="WP_074837968.1">
    <property type="nucleotide sequence ID" value="NZ_CP047056.1"/>
</dbReference>
<dbReference type="AlphaFoldDB" id="A0A662Z786"/>
<evidence type="ECO:0000313" key="1">
    <source>
        <dbReference type="EMBL" id="SFJ74271.1"/>
    </source>
</evidence>
<evidence type="ECO:0000313" key="2">
    <source>
        <dbReference type="Proteomes" id="UP000243374"/>
    </source>
</evidence>
<dbReference type="Proteomes" id="UP000243374">
    <property type="component" value="Unassembled WGS sequence"/>
</dbReference>
<sequence>MANYKHGVYIGETGTSLIPTVRVESALPFVVGTAPINQIAAGSRKINEPVLINSYAEAVKFFGFEAAQIFNAKGDKKFTHGLSEFMYANFNFYGIVPCIFVNVLDPSVHKAAVEAQTVTIKDGSGTLKILGVLAETLVVTNGQTGDDLHTYAAGTDYETAFDEDGYLVINWIGVEIPSDVTVSGYKIDPSLVTKADIIGGINASTGKRKGLELINEVYPKFSLVPTLVLAPGFSSDPEVAAIMGAKAILINGNFRAMALCDAPADSNVPVYSSVPEWKKNNNLVLTQQVLCWPMVRNTETLYHASVHLAGVIGVTDNANGGVPYCSPSNKNASITGLCLDDGTEVVFGNEEANYLNGQGIVTLLNFAKGWTIWGNRTCCYPGVTDPKDAWIAVRRMFQWVGNTIVLTTWQKVDEPGNRRLIETVVNSINQWLNSLVARGQLLGGRCLFREEDNPTIELMDGIYHFKVFMTPPSPAEDMEFNLEIDTDYYSTLFG</sequence>
<dbReference type="OrthoDB" id="9767864at2"/>
<name>A0A662Z786_9GAMM</name>